<dbReference type="Proteomes" id="UP000799423">
    <property type="component" value="Unassembled WGS sequence"/>
</dbReference>
<evidence type="ECO:0000313" key="3">
    <source>
        <dbReference type="Proteomes" id="UP000799423"/>
    </source>
</evidence>
<proteinExistence type="predicted"/>
<feature type="compositionally biased region" description="Polar residues" evidence="1">
    <location>
        <begin position="35"/>
        <end position="44"/>
    </location>
</feature>
<feature type="region of interest" description="Disordered" evidence="1">
    <location>
        <begin position="30"/>
        <end position="61"/>
    </location>
</feature>
<sequence>MSDCGRHTSFPAQQPSLLTSLGRDLIAKTTHKRPAQSQLGQQSAPEVGLGRGTRRPNEDVGREVQDALGPSLGVESGTSRLHCARLAPAKACALHLGPATFLTALGRMGPHRFDPPARRASLFDGEQHDNKGHCSLHAPSIILCCPAVLRRGIRWTPPGQHVPLLHCHVH</sequence>
<reference evidence="2" key="1">
    <citation type="submission" date="2020-01" db="EMBL/GenBank/DDBJ databases">
        <authorList>
            <consortium name="DOE Joint Genome Institute"/>
            <person name="Haridas S."/>
            <person name="Albert R."/>
            <person name="Binder M."/>
            <person name="Bloem J."/>
            <person name="Labutti K."/>
            <person name="Salamov A."/>
            <person name="Andreopoulos B."/>
            <person name="Baker S.E."/>
            <person name="Barry K."/>
            <person name="Bills G."/>
            <person name="Bluhm B.H."/>
            <person name="Cannon C."/>
            <person name="Castanera R."/>
            <person name="Culley D.E."/>
            <person name="Daum C."/>
            <person name="Ezra D."/>
            <person name="Gonzalez J.B."/>
            <person name="Henrissat B."/>
            <person name="Kuo A."/>
            <person name="Liang C."/>
            <person name="Lipzen A."/>
            <person name="Lutzoni F."/>
            <person name="Magnuson J."/>
            <person name="Mondo S."/>
            <person name="Nolan M."/>
            <person name="Ohm R."/>
            <person name="Pangilinan J."/>
            <person name="Park H.-J."/>
            <person name="Ramirez L."/>
            <person name="Alfaro M."/>
            <person name="Sun H."/>
            <person name="Tritt A."/>
            <person name="Yoshinaga Y."/>
            <person name="Zwiers L.-H."/>
            <person name="Turgeon B.G."/>
            <person name="Goodwin S.B."/>
            <person name="Spatafora J.W."/>
            <person name="Crous P.W."/>
            <person name="Grigoriev I.V."/>
        </authorList>
    </citation>
    <scope>NUCLEOTIDE SEQUENCE</scope>
    <source>
        <strain evidence="2">IPT5</strain>
    </source>
</reference>
<protein>
    <submittedName>
        <fullName evidence="2">Uncharacterized protein</fullName>
    </submittedName>
</protein>
<dbReference type="EMBL" id="MU006298">
    <property type="protein sequence ID" value="KAF2852532.1"/>
    <property type="molecule type" value="Genomic_DNA"/>
</dbReference>
<keyword evidence="3" id="KW-1185">Reference proteome</keyword>
<gene>
    <name evidence="2" type="ORF">T440DRAFT_477461</name>
</gene>
<name>A0A6A7BB80_9PLEO</name>
<organism evidence="2 3">
    <name type="scientific">Plenodomus tracheiphilus IPT5</name>
    <dbReference type="NCBI Taxonomy" id="1408161"/>
    <lineage>
        <taxon>Eukaryota</taxon>
        <taxon>Fungi</taxon>
        <taxon>Dikarya</taxon>
        <taxon>Ascomycota</taxon>
        <taxon>Pezizomycotina</taxon>
        <taxon>Dothideomycetes</taxon>
        <taxon>Pleosporomycetidae</taxon>
        <taxon>Pleosporales</taxon>
        <taxon>Pleosporineae</taxon>
        <taxon>Leptosphaeriaceae</taxon>
        <taxon>Plenodomus</taxon>
    </lineage>
</organism>
<accession>A0A6A7BB80</accession>
<evidence type="ECO:0000313" key="2">
    <source>
        <dbReference type="EMBL" id="KAF2852532.1"/>
    </source>
</evidence>
<evidence type="ECO:0000256" key="1">
    <source>
        <dbReference type="SAM" id="MobiDB-lite"/>
    </source>
</evidence>
<dbReference type="AlphaFoldDB" id="A0A6A7BB80"/>